<keyword evidence="3 6" id="KW-0812">Transmembrane</keyword>
<dbReference type="SUPFAM" id="SSF161098">
    <property type="entry name" value="MetI-like"/>
    <property type="match status" value="1"/>
</dbReference>
<dbReference type="RefSeq" id="WP_203538873.1">
    <property type="nucleotide sequence ID" value="NZ_JAESND010000006.1"/>
</dbReference>
<dbReference type="Gene3D" id="1.10.3720.10">
    <property type="entry name" value="MetI-like"/>
    <property type="match status" value="1"/>
</dbReference>
<keyword evidence="2 6" id="KW-0813">Transport</keyword>
<feature type="transmembrane region" description="Helical" evidence="6">
    <location>
        <begin position="113"/>
        <end position="139"/>
    </location>
</feature>
<dbReference type="InterPro" id="IPR000515">
    <property type="entry name" value="MetI-like"/>
</dbReference>
<feature type="domain" description="ABC transmembrane type-1" evidence="7">
    <location>
        <begin position="44"/>
        <end position="230"/>
    </location>
</feature>
<evidence type="ECO:0000313" key="9">
    <source>
        <dbReference type="Proteomes" id="UP000809431"/>
    </source>
</evidence>
<accession>A0ABS2BPA9</accession>
<comment type="similarity">
    <text evidence="6">Belongs to the binding-protein-dependent transport system permease family.</text>
</comment>
<feature type="transmembrane region" description="Helical" evidence="6">
    <location>
        <begin position="206"/>
        <end position="225"/>
    </location>
</feature>
<dbReference type="PROSITE" id="PS50928">
    <property type="entry name" value="ABC_TM1"/>
    <property type="match status" value="1"/>
</dbReference>
<protein>
    <submittedName>
        <fullName evidence="8">ABC transporter permease</fullName>
    </submittedName>
</protein>
<dbReference type="Proteomes" id="UP000809431">
    <property type="component" value="Unassembled WGS sequence"/>
</dbReference>
<keyword evidence="5 6" id="KW-0472">Membrane</keyword>
<proteinExistence type="inferred from homology"/>
<dbReference type="PANTHER" id="PTHR30177">
    <property type="entry name" value="GLYCINE BETAINE/L-PROLINE TRANSPORT SYSTEM PERMEASE PROTEIN PROW"/>
    <property type="match status" value="1"/>
</dbReference>
<evidence type="ECO:0000256" key="1">
    <source>
        <dbReference type="ARBA" id="ARBA00004651"/>
    </source>
</evidence>
<dbReference type="PANTHER" id="PTHR30177:SF4">
    <property type="entry name" value="OSMOPROTECTANT IMPORT PERMEASE PROTEIN OSMW"/>
    <property type="match status" value="1"/>
</dbReference>
<feature type="transmembrane region" description="Helical" evidence="6">
    <location>
        <begin position="12"/>
        <end position="29"/>
    </location>
</feature>
<comment type="caution">
    <text evidence="8">The sequence shown here is derived from an EMBL/GenBank/DDBJ whole genome shotgun (WGS) entry which is preliminary data.</text>
</comment>
<gene>
    <name evidence="8" type="ORF">JMJ54_12385</name>
</gene>
<evidence type="ECO:0000256" key="6">
    <source>
        <dbReference type="RuleBase" id="RU363032"/>
    </source>
</evidence>
<evidence type="ECO:0000256" key="5">
    <source>
        <dbReference type="ARBA" id="ARBA00023136"/>
    </source>
</evidence>
<feature type="transmembrane region" description="Helical" evidence="6">
    <location>
        <begin position="49"/>
        <end position="69"/>
    </location>
</feature>
<dbReference type="InterPro" id="IPR035906">
    <property type="entry name" value="MetI-like_sf"/>
</dbReference>
<comment type="subcellular location">
    <subcellularLocation>
        <location evidence="1 6">Cell membrane</location>
        <topology evidence="1 6">Multi-pass membrane protein</topology>
    </subcellularLocation>
</comment>
<evidence type="ECO:0000256" key="4">
    <source>
        <dbReference type="ARBA" id="ARBA00022989"/>
    </source>
</evidence>
<sequence>MNNRAFLKRISIGLILAAAAIAALVYGIGPAEIAQYREDLVYLGQQHLYLVGVSMTLALVVGLPSGVLLSRPWARRYAEHGMQVFNIGNTLPPMAVLALAMVVVGIGDKPAIVALFLASLLPIVRNTYAGLSGLSPTLIEAANAIGMTPRQRLWRVELPNALPVILSGVRIALAINVGTAPLAFLIGASSYGELIFPGIYLNNHTALLLGAVGTAAIALVLDVLVASLGKFMSPRGVA</sequence>
<dbReference type="CDD" id="cd06261">
    <property type="entry name" value="TM_PBP2"/>
    <property type="match status" value="1"/>
</dbReference>
<keyword evidence="9" id="KW-1185">Reference proteome</keyword>
<feature type="transmembrane region" description="Helical" evidence="6">
    <location>
        <begin position="160"/>
        <end position="186"/>
    </location>
</feature>
<organism evidence="8 9">
    <name type="scientific">Jeongeupia naejangsanensis</name>
    <dbReference type="NCBI Taxonomy" id="613195"/>
    <lineage>
        <taxon>Bacteria</taxon>
        <taxon>Pseudomonadati</taxon>
        <taxon>Pseudomonadota</taxon>
        <taxon>Betaproteobacteria</taxon>
        <taxon>Neisseriales</taxon>
        <taxon>Chitinibacteraceae</taxon>
        <taxon>Jeongeupia</taxon>
    </lineage>
</organism>
<evidence type="ECO:0000256" key="2">
    <source>
        <dbReference type="ARBA" id="ARBA00022448"/>
    </source>
</evidence>
<keyword evidence="4 6" id="KW-1133">Transmembrane helix</keyword>
<evidence type="ECO:0000313" key="8">
    <source>
        <dbReference type="EMBL" id="MBM3116629.1"/>
    </source>
</evidence>
<dbReference type="InterPro" id="IPR051204">
    <property type="entry name" value="ABC_transp_perm/SBD"/>
</dbReference>
<evidence type="ECO:0000256" key="3">
    <source>
        <dbReference type="ARBA" id="ARBA00022692"/>
    </source>
</evidence>
<dbReference type="Pfam" id="PF00528">
    <property type="entry name" value="BPD_transp_1"/>
    <property type="match status" value="1"/>
</dbReference>
<feature type="transmembrane region" description="Helical" evidence="6">
    <location>
        <begin position="90"/>
        <end position="107"/>
    </location>
</feature>
<evidence type="ECO:0000259" key="7">
    <source>
        <dbReference type="PROSITE" id="PS50928"/>
    </source>
</evidence>
<dbReference type="EMBL" id="JAESND010000006">
    <property type="protein sequence ID" value="MBM3116629.1"/>
    <property type="molecule type" value="Genomic_DNA"/>
</dbReference>
<reference evidence="8 9" key="1">
    <citation type="submission" date="2021-01" db="EMBL/GenBank/DDBJ databases">
        <title>Draft Genome Sequence and Polyhydroxyalkanoate Biosynthetic Potential of Jeongeupia naejangsanensis Type Strain DSM 24253.</title>
        <authorList>
            <person name="Turrini P."/>
            <person name="Artuso I."/>
            <person name="Lugli G.A."/>
            <person name="Frangipani E."/>
            <person name="Ventura M."/>
            <person name="Visca P."/>
        </authorList>
    </citation>
    <scope>NUCLEOTIDE SEQUENCE [LARGE SCALE GENOMIC DNA]</scope>
    <source>
        <strain evidence="8 9">DSM 24253</strain>
    </source>
</reference>
<name>A0ABS2BPA9_9NEIS</name>